<evidence type="ECO:0000256" key="1">
    <source>
        <dbReference type="SAM" id="MobiDB-lite"/>
    </source>
</evidence>
<evidence type="ECO:0008006" key="3">
    <source>
        <dbReference type="Google" id="ProtNLM"/>
    </source>
</evidence>
<dbReference type="EMBL" id="BKCJ010344119">
    <property type="protein sequence ID" value="GEZ93369.1"/>
    <property type="molecule type" value="Genomic_DNA"/>
</dbReference>
<feature type="region of interest" description="Disordered" evidence="1">
    <location>
        <begin position="271"/>
        <end position="407"/>
    </location>
</feature>
<sequence length="586" mass="66411">CFGNLYAGILGDSHCSSSFYEMDNKNHIVNLESFREMLHICPRLPGQSFIETPFEEEILAFLWFLRHSGTIRRLTDGLYHKRNVDFAYLMWEDFVYQVEHQDTKKSNEMYYPMFTKVIIHHFMSKDPSILRRNKVNWHYVRDDHMFTMIKLVSRHQNTQQFGALLPIELTNADIRNSDAYKEYYAVATGATPPKPKASVRKTRSSSDTIVTPPTDVAGPRLSTSAKGKQPAITSKAKSLSALLEVAIIEAQQLKLATKKSLQQTHISQASSFGADKGTGTIPGVLDVPTDDSEKEISWNSTNEKGDDKDDDEGDDGDDGKEPESASVPKEKATRSASKSTQGPKSRKTSTSESATAEEPMQTTFEMEEPSHPDFETGADDQPIVEPSQHPKLFSQQKKPPTPDRDWNKTLPATHESIQPWISELAKQSNSRSSFNELMDTPMDFSAFLMTRLKVDTLTPELLAGPTYELMKGSCKSLVELEFFLEEVYKETTDQLDWVNPKGQQYPHNLLKPLPLIPNSRGYCVIPFDHSINNDLNYLRRGASSHKYTTFVTKTKALDYGHIKWIKDLVPRTMWIQEPVGYDKHAL</sequence>
<feature type="compositionally biased region" description="Polar residues" evidence="1">
    <location>
        <begin position="334"/>
        <end position="364"/>
    </location>
</feature>
<protein>
    <recommendedName>
        <fullName evidence="3">Monodehydroascorbate reductase</fullName>
    </recommendedName>
</protein>
<dbReference type="AlphaFoldDB" id="A0A699IX16"/>
<name>A0A699IX16_TANCI</name>
<reference evidence="2" key="1">
    <citation type="journal article" date="2019" name="Sci. Rep.">
        <title>Draft genome of Tanacetum cinerariifolium, the natural source of mosquito coil.</title>
        <authorList>
            <person name="Yamashiro T."/>
            <person name="Shiraishi A."/>
            <person name="Satake H."/>
            <person name="Nakayama K."/>
        </authorList>
    </citation>
    <scope>NUCLEOTIDE SEQUENCE</scope>
</reference>
<feature type="non-terminal residue" evidence="2">
    <location>
        <position position="1"/>
    </location>
</feature>
<gene>
    <name evidence="2" type="ORF">Tci_565342</name>
</gene>
<evidence type="ECO:0000313" key="2">
    <source>
        <dbReference type="EMBL" id="GEZ93369.1"/>
    </source>
</evidence>
<comment type="caution">
    <text evidence="2">The sequence shown here is derived from an EMBL/GenBank/DDBJ whole genome shotgun (WGS) entry which is preliminary data.</text>
</comment>
<accession>A0A699IX16</accession>
<feature type="region of interest" description="Disordered" evidence="1">
    <location>
        <begin position="191"/>
        <end position="231"/>
    </location>
</feature>
<feature type="compositionally biased region" description="Acidic residues" evidence="1">
    <location>
        <begin position="308"/>
        <end position="318"/>
    </location>
</feature>
<organism evidence="2">
    <name type="scientific">Tanacetum cinerariifolium</name>
    <name type="common">Dalmatian daisy</name>
    <name type="synonym">Chrysanthemum cinerariifolium</name>
    <dbReference type="NCBI Taxonomy" id="118510"/>
    <lineage>
        <taxon>Eukaryota</taxon>
        <taxon>Viridiplantae</taxon>
        <taxon>Streptophyta</taxon>
        <taxon>Embryophyta</taxon>
        <taxon>Tracheophyta</taxon>
        <taxon>Spermatophyta</taxon>
        <taxon>Magnoliopsida</taxon>
        <taxon>eudicotyledons</taxon>
        <taxon>Gunneridae</taxon>
        <taxon>Pentapetalae</taxon>
        <taxon>asterids</taxon>
        <taxon>campanulids</taxon>
        <taxon>Asterales</taxon>
        <taxon>Asteraceae</taxon>
        <taxon>Asteroideae</taxon>
        <taxon>Anthemideae</taxon>
        <taxon>Anthemidinae</taxon>
        <taxon>Tanacetum</taxon>
    </lineage>
</organism>
<feature type="compositionally biased region" description="Basic and acidic residues" evidence="1">
    <location>
        <begin position="319"/>
        <end position="333"/>
    </location>
</feature>
<feature type="compositionally biased region" description="Polar residues" evidence="1">
    <location>
        <begin position="221"/>
        <end position="231"/>
    </location>
</feature>
<proteinExistence type="predicted"/>